<dbReference type="InterPro" id="IPR050895">
    <property type="entry name" value="XK-related_scramblase"/>
</dbReference>
<dbReference type="PANTHER" id="PTHR16024:SF9">
    <property type="entry name" value="XK-RELATED PROTEIN 6"/>
    <property type="match status" value="1"/>
</dbReference>
<dbReference type="InterPro" id="IPR018629">
    <property type="entry name" value="XK-rel"/>
</dbReference>
<sequence length="189" mass="20715">MAAKSDGAGAVGGFAQLHNLDEAPGCGEREPAGEGSSFHICHCCNSSSCYWGCRSACLRYLRGRGRGREAAPRERQRLWLDCLWIVLALLVLFWDVGSDLWLALDYYAKRDYLWFGLTLSLVLAPSLLVQVLSFRWFVQDYTGRRRGAQRAEARDGPLLPDIRVAVAGARARSADGTSVEGVSAPVHGV</sequence>
<keyword evidence="5 7" id="KW-1133">Transmembrane helix</keyword>
<evidence type="ECO:0000256" key="5">
    <source>
        <dbReference type="ARBA" id="ARBA00022989"/>
    </source>
</evidence>
<accession>A0AAD7W4Q1</accession>
<feature type="transmembrane region" description="Helical" evidence="7">
    <location>
        <begin position="114"/>
        <end position="138"/>
    </location>
</feature>
<name>A0AAD7W4Q1_9TELE</name>
<comment type="caution">
    <text evidence="8">The sequence shown here is derived from an EMBL/GenBank/DDBJ whole genome shotgun (WGS) entry which is preliminary data.</text>
</comment>
<evidence type="ECO:0000256" key="6">
    <source>
        <dbReference type="ARBA" id="ARBA00023136"/>
    </source>
</evidence>
<organism evidence="8 9">
    <name type="scientific">Aldrovandia affinis</name>
    <dbReference type="NCBI Taxonomy" id="143900"/>
    <lineage>
        <taxon>Eukaryota</taxon>
        <taxon>Metazoa</taxon>
        <taxon>Chordata</taxon>
        <taxon>Craniata</taxon>
        <taxon>Vertebrata</taxon>
        <taxon>Euteleostomi</taxon>
        <taxon>Actinopterygii</taxon>
        <taxon>Neopterygii</taxon>
        <taxon>Teleostei</taxon>
        <taxon>Notacanthiformes</taxon>
        <taxon>Halosauridae</taxon>
        <taxon>Aldrovandia</taxon>
    </lineage>
</organism>
<dbReference type="EMBL" id="JAINUG010000310">
    <property type="protein sequence ID" value="KAJ8378787.1"/>
    <property type="molecule type" value="Genomic_DNA"/>
</dbReference>
<dbReference type="AlphaFoldDB" id="A0AAD7W4Q1"/>
<evidence type="ECO:0000313" key="9">
    <source>
        <dbReference type="Proteomes" id="UP001221898"/>
    </source>
</evidence>
<keyword evidence="6 7" id="KW-0472">Membrane</keyword>
<comment type="similarity">
    <text evidence="2 7">Belongs to the XK family.</text>
</comment>
<protein>
    <recommendedName>
        <fullName evidence="7">XK-related protein</fullName>
    </recommendedName>
</protein>
<keyword evidence="4 7" id="KW-0812">Transmembrane</keyword>
<dbReference type="GO" id="GO:0043652">
    <property type="term" value="P:engulfment of apoptotic cell"/>
    <property type="evidence" value="ECO:0007669"/>
    <property type="project" value="TreeGrafter"/>
</dbReference>
<evidence type="ECO:0000256" key="1">
    <source>
        <dbReference type="ARBA" id="ARBA00004651"/>
    </source>
</evidence>
<dbReference type="PANTHER" id="PTHR16024">
    <property type="entry name" value="XK-RELATED PROTEIN"/>
    <property type="match status" value="1"/>
</dbReference>
<dbReference type="Proteomes" id="UP001221898">
    <property type="component" value="Unassembled WGS sequence"/>
</dbReference>
<proteinExistence type="inferred from homology"/>
<evidence type="ECO:0000256" key="2">
    <source>
        <dbReference type="ARBA" id="ARBA00008789"/>
    </source>
</evidence>
<keyword evidence="3" id="KW-1003">Cell membrane</keyword>
<dbReference type="GO" id="GO:0005886">
    <property type="term" value="C:plasma membrane"/>
    <property type="evidence" value="ECO:0007669"/>
    <property type="project" value="UniProtKB-SubCell"/>
</dbReference>
<comment type="subcellular location">
    <subcellularLocation>
        <location evidence="1">Cell membrane</location>
        <topology evidence="1">Multi-pass membrane protein</topology>
    </subcellularLocation>
    <subcellularLocation>
        <location evidence="7">Membrane</location>
        <topology evidence="7">Multi-pass membrane protein</topology>
    </subcellularLocation>
</comment>
<dbReference type="Pfam" id="PF09815">
    <property type="entry name" value="XK-related"/>
    <property type="match status" value="1"/>
</dbReference>
<comment type="caution">
    <text evidence="7">Lacks conserved residue(s) required for the propagation of feature annotation.</text>
</comment>
<evidence type="ECO:0000256" key="4">
    <source>
        <dbReference type="ARBA" id="ARBA00022692"/>
    </source>
</evidence>
<gene>
    <name evidence="8" type="ORF">AAFF_G00236040</name>
</gene>
<reference evidence="8" key="1">
    <citation type="journal article" date="2023" name="Science">
        <title>Genome structures resolve the early diversification of teleost fishes.</title>
        <authorList>
            <person name="Parey E."/>
            <person name="Louis A."/>
            <person name="Montfort J."/>
            <person name="Bouchez O."/>
            <person name="Roques C."/>
            <person name="Iampietro C."/>
            <person name="Lluch J."/>
            <person name="Castinel A."/>
            <person name="Donnadieu C."/>
            <person name="Desvignes T."/>
            <person name="Floi Bucao C."/>
            <person name="Jouanno E."/>
            <person name="Wen M."/>
            <person name="Mejri S."/>
            <person name="Dirks R."/>
            <person name="Jansen H."/>
            <person name="Henkel C."/>
            <person name="Chen W.J."/>
            <person name="Zahm M."/>
            <person name="Cabau C."/>
            <person name="Klopp C."/>
            <person name="Thompson A.W."/>
            <person name="Robinson-Rechavi M."/>
            <person name="Braasch I."/>
            <person name="Lecointre G."/>
            <person name="Bobe J."/>
            <person name="Postlethwait J.H."/>
            <person name="Berthelot C."/>
            <person name="Roest Crollius H."/>
            <person name="Guiguen Y."/>
        </authorList>
    </citation>
    <scope>NUCLEOTIDE SEQUENCE</scope>
    <source>
        <strain evidence="8">NC1722</strain>
    </source>
</reference>
<feature type="transmembrane region" description="Helical" evidence="7">
    <location>
        <begin position="78"/>
        <end position="94"/>
    </location>
</feature>
<dbReference type="GO" id="GO:0070782">
    <property type="term" value="P:phosphatidylserine exposure on apoptotic cell surface"/>
    <property type="evidence" value="ECO:0007669"/>
    <property type="project" value="TreeGrafter"/>
</dbReference>
<keyword evidence="9" id="KW-1185">Reference proteome</keyword>
<evidence type="ECO:0000313" key="8">
    <source>
        <dbReference type="EMBL" id="KAJ8378787.1"/>
    </source>
</evidence>
<evidence type="ECO:0000256" key="3">
    <source>
        <dbReference type="ARBA" id="ARBA00022475"/>
    </source>
</evidence>
<evidence type="ECO:0000256" key="7">
    <source>
        <dbReference type="RuleBase" id="RU910716"/>
    </source>
</evidence>
<dbReference type="GO" id="GO:1902742">
    <property type="term" value="P:apoptotic process involved in development"/>
    <property type="evidence" value="ECO:0007669"/>
    <property type="project" value="TreeGrafter"/>
</dbReference>